<dbReference type="InterPro" id="IPR004090">
    <property type="entry name" value="Chemotax_Me-accpt_rcpt"/>
</dbReference>
<dbReference type="SMART" id="SM00304">
    <property type="entry name" value="HAMP"/>
    <property type="match status" value="1"/>
</dbReference>
<feature type="domain" description="HAMP" evidence="6">
    <location>
        <begin position="206"/>
        <end position="259"/>
    </location>
</feature>
<comment type="caution">
    <text evidence="7">The sequence shown here is derived from an EMBL/GenBank/DDBJ whole genome shotgun (WGS) entry which is preliminary data.</text>
</comment>
<dbReference type="SUPFAM" id="SSF158472">
    <property type="entry name" value="HAMP domain-like"/>
    <property type="match status" value="1"/>
</dbReference>
<keyword evidence="1 3" id="KW-0807">Transducer</keyword>
<dbReference type="InterPro" id="IPR003660">
    <property type="entry name" value="HAMP_dom"/>
</dbReference>
<dbReference type="Pfam" id="PF00672">
    <property type="entry name" value="HAMP"/>
    <property type="match status" value="1"/>
</dbReference>
<evidence type="ECO:0000256" key="1">
    <source>
        <dbReference type="ARBA" id="ARBA00023224"/>
    </source>
</evidence>
<feature type="domain" description="Methyl-accepting transducer" evidence="5">
    <location>
        <begin position="300"/>
        <end position="536"/>
    </location>
</feature>
<protein>
    <submittedName>
        <fullName evidence="7">Methyl-accepting chemotaxis protein</fullName>
    </submittedName>
</protein>
<gene>
    <name evidence="7" type="ORF">ACFSM5_07690</name>
</gene>
<accession>A0ABW5DP11</accession>
<keyword evidence="4" id="KW-0472">Membrane</keyword>
<evidence type="ECO:0000259" key="5">
    <source>
        <dbReference type="PROSITE" id="PS50111"/>
    </source>
</evidence>
<feature type="transmembrane region" description="Helical" evidence="4">
    <location>
        <begin position="181"/>
        <end position="205"/>
    </location>
</feature>
<keyword evidence="4" id="KW-1133">Transmembrane helix</keyword>
<evidence type="ECO:0000313" key="7">
    <source>
        <dbReference type="EMBL" id="MFD2262767.1"/>
    </source>
</evidence>
<dbReference type="Gene3D" id="6.10.340.10">
    <property type="match status" value="1"/>
</dbReference>
<dbReference type="InterPro" id="IPR004089">
    <property type="entry name" value="MCPsignal_dom"/>
</dbReference>
<dbReference type="SUPFAM" id="SSF58104">
    <property type="entry name" value="Methyl-accepting chemotaxis protein (MCP) signaling domain"/>
    <property type="match status" value="1"/>
</dbReference>
<dbReference type="SMART" id="SM00283">
    <property type="entry name" value="MA"/>
    <property type="match status" value="1"/>
</dbReference>
<organism evidence="7 8">
    <name type="scientific">Lacibacterium aquatile</name>
    <dbReference type="NCBI Taxonomy" id="1168082"/>
    <lineage>
        <taxon>Bacteria</taxon>
        <taxon>Pseudomonadati</taxon>
        <taxon>Pseudomonadota</taxon>
        <taxon>Alphaproteobacteria</taxon>
        <taxon>Rhodospirillales</taxon>
        <taxon>Rhodospirillaceae</taxon>
    </lineage>
</organism>
<dbReference type="EMBL" id="JBHUIP010000005">
    <property type="protein sequence ID" value="MFD2262767.1"/>
    <property type="molecule type" value="Genomic_DNA"/>
</dbReference>
<evidence type="ECO:0000256" key="4">
    <source>
        <dbReference type="SAM" id="Phobius"/>
    </source>
</evidence>
<dbReference type="Proteomes" id="UP001597295">
    <property type="component" value="Unassembled WGS sequence"/>
</dbReference>
<name>A0ABW5DP11_9PROT</name>
<dbReference type="PROSITE" id="PS50885">
    <property type="entry name" value="HAMP"/>
    <property type="match status" value="1"/>
</dbReference>
<keyword evidence="8" id="KW-1185">Reference proteome</keyword>
<dbReference type="PROSITE" id="PS50111">
    <property type="entry name" value="CHEMOTAXIS_TRANSDUC_2"/>
    <property type="match status" value="1"/>
</dbReference>
<proteinExistence type="inferred from homology"/>
<comment type="similarity">
    <text evidence="2">Belongs to the methyl-accepting chemotaxis (MCP) protein family.</text>
</comment>
<dbReference type="RefSeq" id="WP_379875734.1">
    <property type="nucleotide sequence ID" value="NZ_JBHUIP010000005.1"/>
</dbReference>
<dbReference type="Pfam" id="PF00015">
    <property type="entry name" value="MCPsignal"/>
    <property type="match status" value="1"/>
</dbReference>
<evidence type="ECO:0000259" key="6">
    <source>
        <dbReference type="PROSITE" id="PS50885"/>
    </source>
</evidence>
<keyword evidence="4" id="KW-0812">Transmembrane</keyword>
<dbReference type="Gene3D" id="1.10.287.950">
    <property type="entry name" value="Methyl-accepting chemotaxis protein"/>
    <property type="match status" value="1"/>
</dbReference>
<evidence type="ECO:0000256" key="2">
    <source>
        <dbReference type="ARBA" id="ARBA00029447"/>
    </source>
</evidence>
<dbReference type="PRINTS" id="PR00260">
    <property type="entry name" value="CHEMTRNSDUCR"/>
</dbReference>
<dbReference type="PANTHER" id="PTHR32089:SF112">
    <property type="entry name" value="LYSOZYME-LIKE PROTEIN-RELATED"/>
    <property type="match status" value="1"/>
</dbReference>
<sequence length="556" mass="58007">MSLLPRLLAPILLVALTAALLVVLSLRSLEGASIRADEQAALDRRLLAITEVIGLTGGIQRDVLIMVEETEAAIMTASQKRIQEARTRIEQRLNDLSAGASSAEQASIDKFRSALDRFFGGIAKTVEMALINLKMEAYDFSKGDTEVAVSEATSVAQNLAADLRTRTDALQKENREASASAFTTLIIIAIAGILVAVVAAVTIIVRSVTMPLRKVTEATSRLAEGDLSVEVPEAKGRDEIAVLVKALGAFKVGTEERRKLARERLELAEKTEEDRRETQAALARTFEADVAGILRSVEGAVGKLRAQADDLSVTAETTSRQSGEARNAAEQAARNVESVAAAAEELSASIREIATRVDHSTRTAGEAVGALGRTDTAIQGLDQAAVRIGDVVRLIADIASQTNLLALNATIEAARAGEAGKGFAVVASEVKTLATQTAKATDDITAQVQEMQAATQGVVGAIRGVGDLIRSIDATSGEINRAIEQQGAATAEIAEGVALAARGTQEVTGAVGGVSQSAGEAGEAAATVRGASEALSGDTGRLTQALDRFLANLRVA</sequence>
<evidence type="ECO:0000313" key="8">
    <source>
        <dbReference type="Proteomes" id="UP001597295"/>
    </source>
</evidence>
<dbReference type="CDD" id="cd06225">
    <property type="entry name" value="HAMP"/>
    <property type="match status" value="1"/>
</dbReference>
<dbReference type="PANTHER" id="PTHR32089">
    <property type="entry name" value="METHYL-ACCEPTING CHEMOTAXIS PROTEIN MCPB"/>
    <property type="match status" value="1"/>
</dbReference>
<reference evidence="8" key="1">
    <citation type="journal article" date="2019" name="Int. J. Syst. Evol. Microbiol.">
        <title>The Global Catalogue of Microorganisms (GCM) 10K type strain sequencing project: providing services to taxonomists for standard genome sequencing and annotation.</title>
        <authorList>
            <consortium name="The Broad Institute Genomics Platform"/>
            <consortium name="The Broad Institute Genome Sequencing Center for Infectious Disease"/>
            <person name="Wu L."/>
            <person name="Ma J."/>
        </authorList>
    </citation>
    <scope>NUCLEOTIDE SEQUENCE [LARGE SCALE GENOMIC DNA]</scope>
    <source>
        <strain evidence="8">CGMCC 1.19062</strain>
    </source>
</reference>
<evidence type="ECO:0000256" key="3">
    <source>
        <dbReference type="PROSITE-ProRule" id="PRU00284"/>
    </source>
</evidence>